<dbReference type="SUPFAM" id="SSF103481">
    <property type="entry name" value="Multidrug resistance efflux transporter EmrE"/>
    <property type="match status" value="2"/>
</dbReference>
<evidence type="ECO:0000313" key="6">
    <source>
        <dbReference type="EMBL" id="SHG18175.1"/>
    </source>
</evidence>
<comment type="caution">
    <text evidence="6">The sequence shown here is derived from an EMBL/GenBank/DDBJ whole genome shotgun (WGS) entry which is preliminary data.</text>
</comment>
<feature type="compositionally biased region" description="Basic and acidic residues" evidence="2">
    <location>
        <begin position="289"/>
        <end position="304"/>
    </location>
</feature>
<keyword evidence="8" id="KW-1185">Reference proteome</keyword>
<dbReference type="InterPro" id="IPR000620">
    <property type="entry name" value="EamA_dom"/>
</dbReference>
<evidence type="ECO:0000259" key="4">
    <source>
        <dbReference type="Pfam" id="PF00892"/>
    </source>
</evidence>
<dbReference type="EMBL" id="FQVY01000002">
    <property type="protein sequence ID" value="SHG18175.1"/>
    <property type="molecule type" value="Genomic_DNA"/>
</dbReference>
<name>A0AAQ1ME26_9FIRM</name>
<dbReference type="AlphaFoldDB" id="A0AAQ1ME26"/>
<evidence type="ECO:0000313" key="8">
    <source>
        <dbReference type="Proteomes" id="UP000474718"/>
    </source>
</evidence>
<sequence length="304" mass="31085">MGARGRMLAAMAVFGSIGAFVRAIPLPSAEIALWRAVIATVAIGAVLLVRRRPLPLAQIKGELPRLLLSGAAMGSNWILLFAAYRYTSVSVATLSYYFAPSLVVLASALLFRERLTARKGVCFLLATGGMALVIGTQGRGAGANDRLGIALGLGAAVLYAAVILLNKGIRSVSGVDRTLVQFAAAILVLTPYQLLSGGFHLGALDPTGWAALLAVGLVHTGAAYCLYFSALKELPGQTAALLSYLDPLVAVGVSALWLGEAIGPWQLVGGAAVLVCSFLSELGGGGGKAEGEGEGKGEGGAEAH</sequence>
<feature type="transmembrane region" description="Helical" evidence="3">
    <location>
        <begin position="147"/>
        <end position="166"/>
    </location>
</feature>
<protein>
    <submittedName>
        <fullName evidence="6">EamA domain-containing membrane protein RarD</fullName>
    </submittedName>
    <submittedName>
        <fullName evidence="5">EamA family transporter</fullName>
    </submittedName>
</protein>
<proteinExistence type="inferred from homology"/>
<evidence type="ECO:0000256" key="3">
    <source>
        <dbReference type="SAM" id="Phobius"/>
    </source>
</evidence>
<feature type="transmembrane region" description="Helical" evidence="3">
    <location>
        <begin position="123"/>
        <end position="141"/>
    </location>
</feature>
<dbReference type="Proteomes" id="UP000184089">
    <property type="component" value="Unassembled WGS sequence"/>
</dbReference>
<evidence type="ECO:0000313" key="5">
    <source>
        <dbReference type="EMBL" id="MZL70308.1"/>
    </source>
</evidence>
<keyword evidence="3" id="KW-0812">Transmembrane</keyword>
<dbReference type="GO" id="GO:0016020">
    <property type="term" value="C:membrane"/>
    <property type="evidence" value="ECO:0007669"/>
    <property type="project" value="InterPro"/>
</dbReference>
<gene>
    <name evidence="5" type="ORF">GT747_11145</name>
    <name evidence="6" type="ORF">SAMN05444424_1774</name>
</gene>
<dbReference type="EMBL" id="WWVX01000008">
    <property type="protein sequence ID" value="MZL70308.1"/>
    <property type="molecule type" value="Genomic_DNA"/>
</dbReference>
<evidence type="ECO:0000313" key="7">
    <source>
        <dbReference type="Proteomes" id="UP000184089"/>
    </source>
</evidence>
<feature type="transmembrane region" description="Helical" evidence="3">
    <location>
        <begin position="178"/>
        <end position="195"/>
    </location>
</feature>
<feature type="domain" description="EamA" evidence="4">
    <location>
        <begin position="147"/>
        <end position="279"/>
    </location>
</feature>
<dbReference type="RefSeq" id="WP_044993079.1">
    <property type="nucleotide sequence ID" value="NZ_FQVY01000002.1"/>
</dbReference>
<comment type="similarity">
    <text evidence="1">Belongs to the EamA transporter family.</text>
</comment>
<evidence type="ECO:0000256" key="1">
    <source>
        <dbReference type="ARBA" id="ARBA00007362"/>
    </source>
</evidence>
<reference evidence="5 8" key="3">
    <citation type="journal article" date="2019" name="Nat. Med.">
        <title>A library of human gut bacterial isolates paired with longitudinal multiomics data enables mechanistic microbiome research.</title>
        <authorList>
            <person name="Poyet M."/>
            <person name="Groussin M."/>
            <person name="Gibbons S.M."/>
            <person name="Avila-Pacheco J."/>
            <person name="Jiang X."/>
            <person name="Kearney S.M."/>
            <person name="Perrotta A.R."/>
            <person name="Berdy B."/>
            <person name="Zhao S."/>
            <person name="Lieberman T.D."/>
            <person name="Swanson P.K."/>
            <person name="Smith M."/>
            <person name="Roesemann S."/>
            <person name="Alexander J.E."/>
            <person name="Rich S.A."/>
            <person name="Livny J."/>
            <person name="Vlamakis H."/>
            <person name="Clish C."/>
            <person name="Bullock K."/>
            <person name="Deik A."/>
            <person name="Scott J."/>
            <person name="Pierce K.A."/>
            <person name="Xavier R.J."/>
            <person name="Alm E.J."/>
        </authorList>
    </citation>
    <scope>NUCLEOTIDE SEQUENCE [LARGE SCALE GENOMIC DNA]</scope>
    <source>
        <strain evidence="5 8">BIOML-A2</strain>
    </source>
</reference>
<reference evidence="7" key="1">
    <citation type="submission" date="2016-11" db="EMBL/GenBank/DDBJ databases">
        <authorList>
            <person name="Jaros S."/>
            <person name="Januszkiewicz K."/>
            <person name="Wedrychowicz H."/>
        </authorList>
    </citation>
    <scope>NUCLEOTIDE SEQUENCE [LARGE SCALE GENOMIC DNA]</scope>
    <source>
        <strain evidence="7">DSM 4029</strain>
    </source>
</reference>
<dbReference type="InterPro" id="IPR037185">
    <property type="entry name" value="EmrE-like"/>
</dbReference>
<keyword evidence="3" id="KW-0472">Membrane</keyword>
<reference evidence="6" key="2">
    <citation type="submission" date="2016-11" db="EMBL/GenBank/DDBJ databases">
        <authorList>
            <person name="Varghese N."/>
            <person name="Submissions S."/>
        </authorList>
    </citation>
    <scope>NUCLEOTIDE SEQUENCE</scope>
    <source>
        <strain evidence="6">DSM 4029</strain>
    </source>
</reference>
<feature type="domain" description="EamA" evidence="4">
    <location>
        <begin position="7"/>
        <end position="134"/>
    </location>
</feature>
<dbReference type="Pfam" id="PF00892">
    <property type="entry name" value="EamA"/>
    <property type="match status" value="2"/>
</dbReference>
<feature type="transmembrane region" description="Helical" evidence="3">
    <location>
        <begin position="33"/>
        <end position="51"/>
    </location>
</feature>
<dbReference type="PANTHER" id="PTHR22911:SF102">
    <property type="entry name" value="MEMBRANE PROTEIN"/>
    <property type="match status" value="1"/>
</dbReference>
<dbReference type="Proteomes" id="UP000474718">
    <property type="component" value="Unassembled WGS sequence"/>
</dbReference>
<feature type="transmembrane region" description="Helical" evidence="3">
    <location>
        <begin position="63"/>
        <end position="84"/>
    </location>
</feature>
<feature type="transmembrane region" description="Helical" evidence="3">
    <location>
        <begin position="90"/>
        <end position="111"/>
    </location>
</feature>
<feature type="region of interest" description="Disordered" evidence="2">
    <location>
        <begin position="283"/>
        <end position="304"/>
    </location>
</feature>
<keyword evidence="3" id="KW-1133">Transmembrane helix</keyword>
<accession>A0AAQ1ME26</accession>
<organism evidence="6 7">
    <name type="scientific">Bittarella massiliensis</name>
    <name type="common">ex Durand et al. 2017</name>
    <dbReference type="NCBI Taxonomy" id="1720313"/>
    <lineage>
        <taxon>Bacteria</taxon>
        <taxon>Bacillati</taxon>
        <taxon>Bacillota</taxon>
        <taxon>Clostridia</taxon>
        <taxon>Eubacteriales</taxon>
        <taxon>Oscillospiraceae</taxon>
        <taxon>Bittarella (ex Durand et al. 2017)</taxon>
    </lineage>
</organism>
<feature type="transmembrane region" description="Helical" evidence="3">
    <location>
        <begin position="207"/>
        <end position="227"/>
    </location>
</feature>
<dbReference type="PANTHER" id="PTHR22911">
    <property type="entry name" value="ACYL-MALONYL CONDENSING ENZYME-RELATED"/>
    <property type="match status" value="1"/>
</dbReference>
<evidence type="ECO:0000256" key="2">
    <source>
        <dbReference type="SAM" id="MobiDB-lite"/>
    </source>
</evidence>